<gene>
    <name evidence="1" type="ORF">GCM10007884_07570</name>
</gene>
<protein>
    <submittedName>
        <fullName evidence="1">Uncharacterized protein</fullName>
    </submittedName>
</protein>
<comment type="caution">
    <text evidence="1">The sequence shown here is derived from an EMBL/GenBank/DDBJ whole genome shotgun (WGS) entry which is preliminary data.</text>
</comment>
<sequence>MTATGRHTELMEPAVSRILTASVLALSLVAGLPAVASAQSYTAPAGIPAAAAPGGFEGSAAASNLSGYDGRSYRQAPGEVSVEGIYTTSSIAAPRAHRSGSAR</sequence>
<dbReference type="EMBL" id="BSPG01000002">
    <property type="protein sequence ID" value="GLS42772.1"/>
    <property type="molecule type" value="Genomic_DNA"/>
</dbReference>
<evidence type="ECO:0000313" key="2">
    <source>
        <dbReference type="Proteomes" id="UP001156881"/>
    </source>
</evidence>
<keyword evidence="2" id="KW-1185">Reference proteome</keyword>
<accession>A0ABQ6CXD0</accession>
<proteinExistence type="predicted"/>
<reference evidence="2" key="1">
    <citation type="journal article" date="2019" name="Int. J. Syst. Evol. Microbiol.">
        <title>The Global Catalogue of Microorganisms (GCM) 10K type strain sequencing project: providing services to taxonomists for standard genome sequencing and annotation.</title>
        <authorList>
            <consortium name="The Broad Institute Genomics Platform"/>
            <consortium name="The Broad Institute Genome Sequencing Center for Infectious Disease"/>
            <person name="Wu L."/>
            <person name="Ma J."/>
        </authorList>
    </citation>
    <scope>NUCLEOTIDE SEQUENCE [LARGE SCALE GENOMIC DNA]</scope>
    <source>
        <strain evidence="2">NBRC 107710</strain>
    </source>
</reference>
<dbReference type="Proteomes" id="UP001156881">
    <property type="component" value="Unassembled WGS sequence"/>
</dbReference>
<organism evidence="1 2">
    <name type="scientific">Methylobacterium brachythecii</name>
    <dbReference type="NCBI Taxonomy" id="1176177"/>
    <lineage>
        <taxon>Bacteria</taxon>
        <taxon>Pseudomonadati</taxon>
        <taxon>Pseudomonadota</taxon>
        <taxon>Alphaproteobacteria</taxon>
        <taxon>Hyphomicrobiales</taxon>
        <taxon>Methylobacteriaceae</taxon>
        <taxon>Methylobacterium</taxon>
    </lineage>
</organism>
<name>A0ABQ6CXD0_9HYPH</name>
<evidence type="ECO:0000313" key="1">
    <source>
        <dbReference type="EMBL" id="GLS42772.1"/>
    </source>
</evidence>